<organism evidence="2 3">
    <name type="scientific">Popillia japonica</name>
    <name type="common">Japanese beetle</name>
    <dbReference type="NCBI Taxonomy" id="7064"/>
    <lineage>
        <taxon>Eukaryota</taxon>
        <taxon>Metazoa</taxon>
        <taxon>Ecdysozoa</taxon>
        <taxon>Arthropoda</taxon>
        <taxon>Hexapoda</taxon>
        <taxon>Insecta</taxon>
        <taxon>Pterygota</taxon>
        <taxon>Neoptera</taxon>
        <taxon>Endopterygota</taxon>
        <taxon>Coleoptera</taxon>
        <taxon>Polyphaga</taxon>
        <taxon>Scarabaeiformia</taxon>
        <taxon>Scarabaeidae</taxon>
        <taxon>Rutelinae</taxon>
        <taxon>Popillia</taxon>
    </lineage>
</organism>
<accession>A0AAW1LW44</accession>
<comment type="caution">
    <text evidence="2">The sequence shown here is derived from an EMBL/GenBank/DDBJ whole genome shotgun (WGS) entry which is preliminary data.</text>
</comment>
<evidence type="ECO:0000256" key="1">
    <source>
        <dbReference type="SAM" id="MobiDB-lite"/>
    </source>
</evidence>
<sequence>MGNVAGLMKKLKGGGGYKEDVTAYMEAFDVVGLVETWMQEAFDVVGLVETWMQEDEWKEGENLLPKVFKWKKQWAKREKERGRASGGILMGVRDSINEVTRAKEAVGEKGKRKRKGEWRNFNGSER</sequence>
<evidence type="ECO:0000313" key="2">
    <source>
        <dbReference type="EMBL" id="KAK9738089.1"/>
    </source>
</evidence>
<reference evidence="2 3" key="1">
    <citation type="journal article" date="2024" name="BMC Genomics">
        <title>De novo assembly and annotation of Popillia japonica's genome with initial clues to its potential as an invasive pest.</title>
        <authorList>
            <person name="Cucini C."/>
            <person name="Boschi S."/>
            <person name="Funari R."/>
            <person name="Cardaioli E."/>
            <person name="Iannotti N."/>
            <person name="Marturano G."/>
            <person name="Paoli F."/>
            <person name="Bruttini M."/>
            <person name="Carapelli A."/>
            <person name="Frati F."/>
            <person name="Nardi F."/>
        </authorList>
    </citation>
    <scope>NUCLEOTIDE SEQUENCE [LARGE SCALE GENOMIC DNA]</scope>
    <source>
        <strain evidence="2">DMR45628</strain>
    </source>
</reference>
<dbReference type="EMBL" id="JASPKY010000091">
    <property type="protein sequence ID" value="KAK9738089.1"/>
    <property type="molecule type" value="Genomic_DNA"/>
</dbReference>
<dbReference type="AlphaFoldDB" id="A0AAW1LW44"/>
<evidence type="ECO:0000313" key="3">
    <source>
        <dbReference type="Proteomes" id="UP001458880"/>
    </source>
</evidence>
<gene>
    <name evidence="2" type="ORF">QE152_g10170</name>
</gene>
<name>A0AAW1LW44_POPJA</name>
<keyword evidence="3" id="KW-1185">Reference proteome</keyword>
<feature type="region of interest" description="Disordered" evidence="1">
    <location>
        <begin position="103"/>
        <end position="126"/>
    </location>
</feature>
<protein>
    <submittedName>
        <fullName evidence="2">Uncharacterized protein</fullName>
    </submittedName>
</protein>
<dbReference type="Proteomes" id="UP001458880">
    <property type="component" value="Unassembled WGS sequence"/>
</dbReference>
<proteinExistence type="predicted"/>